<keyword evidence="2" id="KW-1185">Reference proteome</keyword>
<proteinExistence type="predicted"/>
<organism evidence="1 2">
    <name type="scientific">Bacteroides faecium</name>
    <dbReference type="NCBI Taxonomy" id="2715212"/>
    <lineage>
        <taxon>Bacteria</taxon>
        <taxon>Pseudomonadati</taxon>
        <taxon>Bacteroidota</taxon>
        <taxon>Bacteroidia</taxon>
        <taxon>Bacteroidales</taxon>
        <taxon>Bacteroidaceae</taxon>
        <taxon>Bacteroides</taxon>
    </lineage>
</organism>
<accession>A0A6H0KS65</accession>
<evidence type="ECO:0000313" key="1">
    <source>
        <dbReference type="EMBL" id="QIU96202.1"/>
    </source>
</evidence>
<evidence type="ECO:0000313" key="2">
    <source>
        <dbReference type="Proteomes" id="UP000501780"/>
    </source>
</evidence>
<dbReference type="AlphaFoldDB" id="A0A6H0KS65"/>
<dbReference type="EMBL" id="CP050831">
    <property type="protein sequence ID" value="QIU96202.1"/>
    <property type="molecule type" value="Genomic_DNA"/>
</dbReference>
<protein>
    <submittedName>
        <fullName evidence="1">DUF1573 domain-containing protein</fullName>
    </submittedName>
</protein>
<dbReference type="PROSITE" id="PS51257">
    <property type="entry name" value="PROKAR_LIPOPROTEIN"/>
    <property type="match status" value="1"/>
</dbReference>
<dbReference type="KEGG" id="bfc:BacF7301_19535"/>
<name>A0A6H0KS65_9BACE</name>
<dbReference type="PANTHER" id="PTHR37833:SF1">
    <property type="entry name" value="SIGNAL PEPTIDE PROTEIN"/>
    <property type="match status" value="1"/>
</dbReference>
<gene>
    <name evidence="1" type="ORF">BacF7301_19535</name>
</gene>
<dbReference type="Pfam" id="PF07610">
    <property type="entry name" value="DUF1573"/>
    <property type="match status" value="1"/>
</dbReference>
<reference evidence="1 2" key="1">
    <citation type="submission" date="2020-03" db="EMBL/GenBank/DDBJ databases">
        <title>Genomic analysis of Bacteroides faecium CBA7301.</title>
        <authorList>
            <person name="Kim J."/>
            <person name="Roh S.W."/>
        </authorList>
    </citation>
    <scope>NUCLEOTIDE SEQUENCE [LARGE SCALE GENOMIC DNA]</scope>
    <source>
        <strain evidence="1 2">CBA7301</strain>
    </source>
</reference>
<dbReference type="Proteomes" id="UP000501780">
    <property type="component" value="Chromosome"/>
</dbReference>
<dbReference type="PANTHER" id="PTHR37833">
    <property type="entry name" value="LIPOPROTEIN-RELATED"/>
    <property type="match status" value="1"/>
</dbReference>
<dbReference type="InterPro" id="IPR011467">
    <property type="entry name" value="DUF1573"/>
</dbReference>
<dbReference type="RefSeq" id="WP_167965455.1">
    <property type="nucleotide sequence ID" value="NZ_CP050831.1"/>
</dbReference>
<dbReference type="Gene3D" id="2.60.40.10">
    <property type="entry name" value="Immunoglobulins"/>
    <property type="match status" value="1"/>
</dbReference>
<sequence>MKYIVFCILLFMSISCIDSKQKKIVDLIREWESKEIVFPINPIFTIGGKDTVNFQVERNKYKIVVYVDSVGCTSCKLRLLAWKGFMAQIDSLSSNTVQFLYFIYPKNKMELSYNLMVDNFRYPVCFDEKDSLNKLNHFPGEMMFHTFLLDRANKVLAVGNPVYNQKIKKLYLDLILGREISNEKEELKTTAILSASKLDMGAFEWHYEQIGEFILTNSGNKPLIINEVVSSCGCTVIEYSSNPIQPRDSIKLKVRYKAEHPEYFNKTITVYCNAENAPFKLKISGNAK</sequence>
<dbReference type="InterPro" id="IPR013783">
    <property type="entry name" value="Ig-like_fold"/>
</dbReference>